<proteinExistence type="predicted"/>
<dbReference type="PANTHER" id="PTHR30212:SF2">
    <property type="entry name" value="PROTEIN YIIM"/>
    <property type="match status" value="1"/>
</dbReference>
<dbReference type="InterPro" id="IPR005302">
    <property type="entry name" value="MoCF_Sase_C"/>
</dbReference>
<feature type="domain" description="MOSC" evidence="1">
    <location>
        <begin position="34"/>
        <end position="168"/>
    </location>
</feature>
<gene>
    <name evidence="2" type="ORF">G7Y31_00100</name>
</gene>
<accession>A0A7T0KF63</accession>
<dbReference type="Proteomes" id="UP000594681">
    <property type="component" value="Chromosome"/>
</dbReference>
<dbReference type="InterPro" id="IPR011037">
    <property type="entry name" value="Pyrv_Knase-like_insert_dom_sf"/>
</dbReference>
<dbReference type="Gene3D" id="2.40.33.20">
    <property type="entry name" value="PK beta-barrel domain-like"/>
    <property type="match status" value="1"/>
</dbReference>
<dbReference type="RefSeq" id="WP_165009278.1">
    <property type="nucleotide sequence ID" value="NZ_CP064954.1"/>
</dbReference>
<keyword evidence="3" id="KW-1185">Reference proteome</keyword>
<dbReference type="GO" id="GO:0003824">
    <property type="term" value="F:catalytic activity"/>
    <property type="evidence" value="ECO:0007669"/>
    <property type="project" value="InterPro"/>
</dbReference>
<dbReference type="PANTHER" id="PTHR30212">
    <property type="entry name" value="PROTEIN YIIM"/>
    <property type="match status" value="1"/>
</dbReference>
<organism evidence="2 3">
    <name type="scientific">Corynebacterium lizhenjunii</name>
    <dbReference type="NCBI Taxonomy" id="2709394"/>
    <lineage>
        <taxon>Bacteria</taxon>
        <taxon>Bacillati</taxon>
        <taxon>Actinomycetota</taxon>
        <taxon>Actinomycetes</taxon>
        <taxon>Mycobacteriales</taxon>
        <taxon>Corynebacteriaceae</taxon>
        <taxon>Corynebacterium</taxon>
    </lineage>
</organism>
<sequence>MKVLSTNIAVPRPDPSGRHALSGIDKQPHPYLDITIPGPNYGDGSGVIGDTIGDHEHHGGADKAIYAYAREELDYWEGTLARSISNGYFGENLTTTGLNLSELLINQQIRAGSALLEVSIPRQPCATFARWMDEPGWLRKFTQRGDCGAYLRVISPGRISAGDSLELIGRPDHDVTMRMAFRAKMGDMALARHIVAVGCLAPVHHNQLRDKLAVRDA</sequence>
<evidence type="ECO:0000313" key="2">
    <source>
        <dbReference type="EMBL" id="QPK79180.1"/>
    </source>
</evidence>
<evidence type="ECO:0000313" key="3">
    <source>
        <dbReference type="Proteomes" id="UP000594681"/>
    </source>
</evidence>
<dbReference type="Pfam" id="PF03473">
    <property type="entry name" value="MOSC"/>
    <property type="match status" value="1"/>
</dbReference>
<dbReference type="SUPFAM" id="SSF50800">
    <property type="entry name" value="PK beta-barrel domain-like"/>
    <property type="match status" value="1"/>
</dbReference>
<dbReference type="InterPro" id="IPR052353">
    <property type="entry name" value="Benzoxazolinone_Detox_Enz"/>
</dbReference>
<evidence type="ECO:0000259" key="1">
    <source>
        <dbReference type="PROSITE" id="PS51340"/>
    </source>
</evidence>
<dbReference type="KEGG" id="cliz:G7Y31_00100"/>
<name>A0A7T0KF63_9CORY</name>
<dbReference type="GO" id="GO:0030151">
    <property type="term" value="F:molybdenum ion binding"/>
    <property type="evidence" value="ECO:0007669"/>
    <property type="project" value="InterPro"/>
</dbReference>
<dbReference type="EMBL" id="CP064954">
    <property type="protein sequence ID" value="QPK79180.1"/>
    <property type="molecule type" value="Genomic_DNA"/>
</dbReference>
<dbReference type="PROSITE" id="PS51340">
    <property type="entry name" value="MOSC"/>
    <property type="match status" value="1"/>
</dbReference>
<dbReference type="AlphaFoldDB" id="A0A7T0KF63"/>
<reference evidence="2 3" key="1">
    <citation type="submission" date="2020-11" db="EMBL/GenBank/DDBJ databases">
        <title>Corynebacterium sp. ZJ-599.</title>
        <authorList>
            <person name="Zhou J."/>
        </authorList>
    </citation>
    <scope>NUCLEOTIDE SEQUENCE [LARGE SCALE GENOMIC DNA]</scope>
    <source>
        <strain evidence="2 3">ZJ-599</strain>
    </source>
</reference>
<protein>
    <submittedName>
        <fullName evidence="2">MOSC domain-containing protein</fullName>
    </submittedName>
</protein>
<dbReference type="GO" id="GO:0030170">
    <property type="term" value="F:pyridoxal phosphate binding"/>
    <property type="evidence" value="ECO:0007669"/>
    <property type="project" value="InterPro"/>
</dbReference>